<dbReference type="Proteomes" id="UP001160550">
    <property type="component" value="Unassembled WGS sequence"/>
</dbReference>
<dbReference type="EMBL" id="JARYGX010000023">
    <property type="protein sequence ID" value="MDH7453729.1"/>
    <property type="molecule type" value="Genomic_DNA"/>
</dbReference>
<protein>
    <submittedName>
        <fullName evidence="1">Uncharacterized protein</fullName>
    </submittedName>
</protein>
<name>A0ABT6MTH2_9GAMM</name>
<keyword evidence="2" id="KW-1185">Reference proteome</keyword>
<reference evidence="1" key="1">
    <citation type="journal article" date="2007" name="Int. J. Syst. Evol. Microbiol.">
        <title>Luteimonas composti sp. nov., a moderately thermophilic bacterium isolated from food waste.</title>
        <authorList>
            <person name="Young C.C."/>
            <person name="Kampfer P."/>
            <person name="Chen W.M."/>
            <person name="Yen W.S."/>
            <person name="Arun A.B."/>
            <person name="Lai W.A."/>
            <person name="Shen F.T."/>
            <person name="Rekha P.D."/>
            <person name="Lin K.Y."/>
            <person name="Chou J.H."/>
        </authorList>
    </citation>
    <scope>NUCLEOTIDE SEQUENCE</scope>
    <source>
        <strain evidence="1">CC-YY355</strain>
    </source>
</reference>
<comment type="caution">
    <text evidence="1">The sequence shown here is derived from an EMBL/GenBank/DDBJ whole genome shotgun (WGS) entry which is preliminary data.</text>
</comment>
<reference evidence="1" key="2">
    <citation type="submission" date="2023-04" db="EMBL/GenBank/DDBJ databases">
        <authorList>
            <person name="Sun J.-Q."/>
        </authorList>
    </citation>
    <scope>NUCLEOTIDE SEQUENCE</scope>
    <source>
        <strain evidence="1">CC-YY355</strain>
    </source>
</reference>
<organism evidence="1 2">
    <name type="scientific">Luteimonas composti</name>
    <dbReference type="NCBI Taxonomy" id="398257"/>
    <lineage>
        <taxon>Bacteria</taxon>
        <taxon>Pseudomonadati</taxon>
        <taxon>Pseudomonadota</taxon>
        <taxon>Gammaproteobacteria</taxon>
        <taxon>Lysobacterales</taxon>
        <taxon>Lysobacteraceae</taxon>
        <taxon>Luteimonas</taxon>
    </lineage>
</organism>
<proteinExistence type="predicted"/>
<gene>
    <name evidence="1" type="ORF">QF205_11720</name>
</gene>
<sequence length="64" mass="7463">MEAEIERRVEPRRVALEARAATLCEQAARIDELQRALEYRFDGRPLQLQLLRREDRALAQADAD</sequence>
<dbReference type="RefSeq" id="WP_280942948.1">
    <property type="nucleotide sequence ID" value="NZ_JARYGX010000023.1"/>
</dbReference>
<evidence type="ECO:0000313" key="1">
    <source>
        <dbReference type="EMBL" id="MDH7453729.1"/>
    </source>
</evidence>
<evidence type="ECO:0000313" key="2">
    <source>
        <dbReference type="Proteomes" id="UP001160550"/>
    </source>
</evidence>
<accession>A0ABT6MTH2</accession>